<keyword evidence="2" id="KW-0812">Transmembrane</keyword>
<dbReference type="PANTHER" id="PTHR21650:SF4">
    <property type="entry name" value="MEMBRALIN"/>
    <property type="match status" value="1"/>
</dbReference>
<evidence type="ECO:0000313" key="3">
    <source>
        <dbReference type="Ensembl" id="ENSEBUP00000022947.1"/>
    </source>
</evidence>
<evidence type="ECO:0000313" key="4">
    <source>
        <dbReference type="Proteomes" id="UP000694388"/>
    </source>
</evidence>
<dbReference type="AlphaFoldDB" id="A0A8C4QZK9"/>
<dbReference type="GO" id="GO:0005783">
    <property type="term" value="C:endoplasmic reticulum"/>
    <property type="evidence" value="ECO:0007669"/>
    <property type="project" value="TreeGrafter"/>
</dbReference>
<dbReference type="Ensembl" id="ENSEBUT00000023523.1">
    <property type="protein sequence ID" value="ENSEBUP00000022947.1"/>
    <property type="gene ID" value="ENSEBUG00000014145.1"/>
</dbReference>
<protein>
    <submittedName>
        <fullName evidence="3">Transmembrane protein 259</fullName>
    </submittedName>
</protein>
<feature type="transmembrane region" description="Helical" evidence="2">
    <location>
        <begin position="38"/>
        <end position="57"/>
    </location>
</feature>
<reference evidence="3" key="1">
    <citation type="submission" date="2025-08" db="UniProtKB">
        <authorList>
            <consortium name="Ensembl"/>
        </authorList>
    </citation>
    <scope>IDENTIFICATION</scope>
</reference>
<sequence>MEGNPNPLLNVRDRLFHALFFRASAAYARICPPPARRLLEFLLLLKALAVLGVLAYIHVAFSRSPTLCLDHVYDSWPRDGVLRVQLERNSSRPPVTFEEPETPPSTSLFPNDSENDIEMEVDAVEEDVEDVESYANSSIQFELEMEPGRVVPYNTELLGGGRGTLTRSGKAIAKIRRPTSLPHSLWTSLLGGFSSQTEACVLEFSLEYGFLRLSHATRHHLKIPVMVVTLDPLRESCFGDSLSRVLLDSFLGYDDVLMASVKALAEGQESKGYLRNVVTGEHYRFVSTWMSRFSYIAAAGIMLVFTLSVSMLLRYSHHQIFVFIVDLLQMLEMNLTLAFPAAPLLTVILALVGMEAIMSEFFGDSTTAFYIILVVWLADQFHSVCLHTGIGRRHWLRFFFLYHFAFYAYHYRFNGQNSGLALLCSWLFIQHSMVYFFHHYELPAALQQARLQQLLQPLLQPVPQQVHLQAEQPRQEPSPVETQPQQLEEQQPREEQQLFVPLPQPNTQHMTQTQPQPQFPLQLLEPNPHSPSSRQQLSEEQLSEVLRPISPEFLGEGGTNTQQPTPTDCGGAR</sequence>
<evidence type="ECO:0000256" key="1">
    <source>
        <dbReference type="SAM" id="MobiDB-lite"/>
    </source>
</evidence>
<dbReference type="PANTHER" id="PTHR21650">
    <property type="entry name" value="MEMBRALIN/KINETOCHORE PROTEIN NUF2"/>
    <property type="match status" value="1"/>
</dbReference>
<dbReference type="GO" id="GO:1904294">
    <property type="term" value="P:positive regulation of ERAD pathway"/>
    <property type="evidence" value="ECO:0007669"/>
    <property type="project" value="TreeGrafter"/>
</dbReference>
<accession>A0A8C4QZK9</accession>
<dbReference type="OMA" id="TELPHND"/>
<dbReference type="InterPro" id="IPR019144">
    <property type="entry name" value="Membralin"/>
</dbReference>
<feature type="transmembrane region" description="Helical" evidence="2">
    <location>
        <begin position="369"/>
        <end position="389"/>
    </location>
</feature>
<keyword evidence="2" id="KW-1133">Transmembrane helix</keyword>
<dbReference type="Pfam" id="PF09746">
    <property type="entry name" value="Membralin"/>
    <property type="match status" value="1"/>
</dbReference>
<dbReference type="GO" id="GO:0034976">
    <property type="term" value="P:response to endoplasmic reticulum stress"/>
    <property type="evidence" value="ECO:0007669"/>
    <property type="project" value="TreeGrafter"/>
</dbReference>
<feature type="region of interest" description="Disordered" evidence="1">
    <location>
        <begin position="89"/>
        <end position="113"/>
    </location>
</feature>
<feature type="compositionally biased region" description="Low complexity" evidence="1">
    <location>
        <begin position="505"/>
        <end position="546"/>
    </location>
</feature>
<dbReference type="GeneTree" id="ENSGT00390000013329"/>
<organism evidence="3 4">
    <name type="scientific">Eptatretus burgeri</name>
    <name type="common">Inshore hagfish</name>
    <dbReference type="NCBI Taxonomy" id="7764"/>
    <lineage>
        <taxon>Eukaryota</taxon>
        <taxon>Metazoa</taxon>
        <taxon>Chordata</taxon>
        <taxon>Craniata</taxon>
        <taxon>Vertebrata</taxon>
        <taxon>Cyclostomata</taxon>
        <taxon>Myxini</taxon>
        <taxon>Myxiniformes</taxon>
        <taxon>Myxinidae</taxon>
        <taxon>Eptatretinae</taxon>
        <taxon>Eptatretus</taxon>
    </lineage>
</organism>
<name>A0A8C4QZK9_EPTBU</name>
<evidence type="ECO:0000256" key="2">
    <source>
        <dbReference type="SAM" id="Phobius"/>
    </source>
</evidence>
<dbReference type="Proteomes" id="UP000694388">
    <property type="component" value="Unplaced"/>
</dbReference>
<reference evidence="3" key="2">
    <citation type="submission" date="2025-09" db="UniProtKB">
        <authorList>
            <consortium name="Ensembl"/>
        </authorList>
    </citation>
    <scope>IDENTIFICATION</scope>
</reference>
<feature type="transmembrane region" description="Helical" evidence="2">
    <location>
        <begin position="293"/>
        <end position="315"/>
    </location>
</feature>
<proteinExistence type="predicted"/>
<keyword evidence="2" id="KW-0472">Membrane</keyword>
<keyword evidence="4" id="KW-1185">Reference proteome</keyword>
<feature type="transmembrane region" description="Helical" evidence="2">
    <location>
        <begin position="335"/>
        <end position="357"/>
    </location>
</feature>
<feature type="region of interest" description="Disordered" evidence="1">
    <location>
        <begin position="466"/>
        <end position="573"/>
    </location>
</feature>